<dbReference type="InterPro" id="IPR019546">
    <property type="entry name" value="TAT_signal_bac_arc"/>
</dbReference>
<evidence type="ECO:0000313" key="2">
    <source>
        <dbReference type="Proteomes" id="UP001183648"/>
    </source>
</evidence>
<proteinExistence type="predicted"/>
<reference evidence="1 2" key="1">
    <citation type="submission" date="2023-07" db="EMBL/GenBank/DDBJ databases">
        <title>Sequencing the genomes of 1000 actinobacteria strains.</title>
        <authorList>
            <person name="Klenk H.-P."/>
        </authorList>
    </citation>
    <scope>NUCLEOTIDE SEQUENCE [LARGE SCALE GENOMIC DNA]</scope>
    <source>
        <strain evidence="1 2">DSM 19426</strain>
    </source>
</reference>
<dbReference type="PROSITE" id="PS51318">
    <property type="entry name" value="TAT"/>
    <property type="match status" value="1"/>
</dbReference>
<accession>A0ABU2BZD1</accession>
<evidence type="ECO:0000313" key="1">
    <source>
        <dbReference type="EMBL" id="MDR7363752.1"/>
    </source>
</evidence>
<name>A0ABU2BZD1_9ACTN</name>
<evidence type="ECO:0008006" key="3">
    <source>
        <dbReference type="Google" id="ProtNLM"/>
    </source>
</evidence>
<dbReference type="InterPro" id="IPR006311">
    <property type="entry name" value="TAT_signal"/>
</dbReference>
<dbReference type="Gene3D" id="3.20.20.140">
    <property type="entry name" value="Metal-dependent hydrolases"/>
    <property type="match status" value="2"/>
</dbReference>
<sequence>MRDAVGEVVGGDRATGGTAALSRRRFLEAAGIAAGAMAVPTGLWTPYAAAEPLATRGFGAGRPLRAAMHVHGSWSEQEGSWEAQLHQAATNGYDLLYLTDHDRRALAMGYATSLTGMEWDPVTSTGRLTRLAASVDRGSFHLLAESSALTLPASVTMPIYGRTRFRTSVSGLTIKHTVDSVRLGTGARYEVVLTLSHHPALAGRPAGQYELVYRFGAHPGRRTENGGFTGVVGLPRPGAGTTQTLVPVKDIAAIWPEMMAIDNSSYGLAFRARSPRRGSACDVRVRSVRFGRSRSTAAAVIADQAAMLARYRPRFPSLTVQALIETSRTLPDMNPFGIPPWIPDYSTMSQDRVTYHQQISDKVHAMGGLISYNHPFGAHLGPLLSPADQAARRRKIFRDMQAVGRFDADILEVGYNVRGNVDCPTHLALWDTFSRNGNFLTGNGVTDDHSGKGWAEKPNGFATGIWAPSTGRADVVRALAAGRVYVAHAGQWSGALDLLVDDSVPMGAVSVSDKGSRSLAVWATQLPPGGAVQVVGGPVDYAGNPDPATSVVATLSPSSFSGDTAAVTLDTSASQFFRVQVLDERGRLLGSSNPVWLLRANPPHGIPPARRVT</sequence>
<organism evidence="1 2">
    <name type="scientific">Nocardioides marmoribigeumensis</name>
    <dbReference type="NCBI Taxonomy" id="433649"/>
    <lineage>
        <taxon>Bacteria</taxon>
        <taxon>Bacillati</taxon>
        <taxon>Actinomycetota</taxon>
        <taxon>Actinomycetes</taxon>
        <taxon>Propionibacteriales</taxon>
        <taxon>Nocardioidaceae</taxon>
        <taxon>Nocardioides</taxon>
    </lineage>
</organism>
<protein>
    <recommendedName>
        <fullName evidence="3">Twin-arginine translocation signal domain-containing protein</fullName>
    </recommendedName>
</protein>
<dbReference type="SUPFAM" id="SSF89550">
    <property type="entry name" value="PHP domain-like"/>
    <property type="match status" value="1"/>
</dbReference>
<gene>
    <name evidence="1" type="ORF">J2S63_003305</name>
</gene>
<keyword evidence="2" id="KW-1185">Reference proteome</keyword>
<dbReference type="EMBL" id="JAVDYG010000001">
    <property type="protein sequence ID" value="MDR7363752.1"/>
    <property type="molecule type" value="Genomic_DNA"/>
</dbReference>
<dbReference type="InterPro" id="IPR016195">
    <property type="entry name" value="Pol/histidinol_Pase-like"/>
</dbReference>
<comment type="caution">
    <text evidence="1">The sequence shown here is derived from an EMBL/GenBank/DDBJ whole genome shotgun (WGS) entry which is preliminary data.</text>
</comment>
<dbReference type="NCBIfam" id="TIGR01409">
    <property type="entry name" value="TAT_signal_seq"/>
    <property type="match status" value="1"/>
</dbReference>
<dbReference type="Proteomes" id="UP001183648">
    <property type="component" value="Unassembled WGS sequence"/>
</dbReference>
<dbReference type="RefSeq" id="WP_310304514.1">
    <property type="nucleotide sequence ID" value="NZ_BAAAPS010000005.1"/>
</dbReference>